<feature type="compositionally biased region" description="Polar residues" evidence="8">
    <location>
        <begin position="59"/>
        <end position="70"/>
    </location>
</feature>
<dbReference type="RefSeq" id="XP_009832783.1">
    <property type="nucleotide sequence ID" value="XM_009834481.1"/>
</dbReference>
<dbReference type="OrthoDB" id="194443at2759"/>
<evidence type="ECO:0000256" key="3">
    <source>
        <dbReference type="ARBA" id="ARBA00047418"/>
    </source>
</evidence>
<dbReference type="VEuPathDB" id="FungiDB:H257_08563"/>
<dbReference type="PANTHER" id="PTHR14741:SF32">
    <property type="entry name" value="TRIMETHYLGUANOSINE SYNTHASE"/>
    <property type="match status" value="1"/>
</dbReference>
<accession>W4GFE3</accession>
<dbReference type="PROSITE" id="PS00092">
    <property type="entry name" value="N6_MTASE"/>
    <property type="match status" value="1"/>
</dbReference>
<evidence type="ECO:0000256" key="8">
    <source>
        <dbReference type="SAM" id="MobiDB-lite"/>
    </source>
</evidence>
<evidence type="ECO:0000256" key="7">
    <source>
        <dbReference type="ARBA" id="ARBA00049790"/>
    </source>
</evidence>
<reference evidence="9" key="1">
    <citation type="submission" date="2013-12" db="EMBL/GenBank/DDBJ databases">
        <title>The Genome Sequence of Aphanomyces astaci APO3.</title>
        <authorList>
            <consortium name="The Broad Institute Genomics Platform"/>
            <person name="Russ C."/>
            <person name="Tyler B."/>
            <person name="van West P."/>
            <person name="Dieguez-Uribeondo J."/>
            <person name="Young S.K."/>
            <person name="Zeng Q."/>
            <person name="Gargeya S."/>
            <person name="Fitzgerald M."/>
            <person name="Abouelleil A."/>
            <person name="Alvarado L."/>
            <person name="Chapman S.B."/>
            <person name="Gainer-Dewar J."/>
            <person name="Goldberg J."/>
            <person name="Griggs A."/>
            <person name="Gujja S."/>
            <person name="Hansen M."/>
            <person name="Howarth C."/>
            <person name="Imamovic A."/>
            <person name="Ireland A."/>
            <person name="Larimer J."/>
            <person name="McCowan C."/>
            <person name="Murphy C."/>
            <person name="Pearson M."/>
            <person name="Poon T.W."/>
            <person name="Priest M."/>
            <person name="Roberts A."/>
            <person name="Saif S."/>
            <person name="Shea T."/>
            <person name="Sykes S."/>
            <person name="Wortman J."/>
            <person name="Nusbaum C."/>
            <person name="Birren B."/>
        </authorList>
    </citation>
    <scope>NUCLEOTIDE SEQUENCE [LARGE SCALE GENOMIC DNA]</scope>
    <source>
        <strain evidence="9">APO3</strain>
    </source>
</reference>
<dbReference type="InterPro" id="IPR019012">
    <property type="entry name" value="RNA_cap_Gua-N2-MeTrfase"/>
</dbReference>
<feature type="compositionally biased region" description="Low complexity" evidence="8">
    <location>
        <begin position="151"/>
        <end position="164"/>
    </location>
</feature>
<dbReference type="InterPro" id="IPR002052">
    <property type="entry name" value="DNA_methylase_N6_adenine_CS"/>
</dbReference>
<dbReference type="InterPro" id="IPR029063">
    <property type="entry name" value="SAM-dependent_MTases_sf"/>
</dbReference>
<dbReference type="GO" id="GO:0071164">
    <property type="term" value="F:RNA cap trimethylguanosine synthase activity"/>
    <property type="evidence" value="ECO:0007669"/>
    <property type="project" value="TreeGrafter"/>
</dbReference>
<dbReference type="STRING" id="112090.W4GFE3"/>
<dbReference type="PANTHER" id="PTHR14741">
    <property type="entry name" value="S-ADENOSYLMETHIONINE-DEPENDENT METHYLTRANSFERASE RELATED"/>
    <property type="match status" value="1"/>
</dbReference>
<dbReference type="AlphaFoldDB" id="W4GFE3"/>
<evidence type="ECO:0000256" key="6">
    <source>
        <dbReference type="ARBA" id="ARBA00049075"/>
    </source>
</evidence>
<organism evidence="9">
    <name type="scientific">Aphanomyces astaci</name>
    <name type="common">Crayfish plague agent</name>
    <dbReference type="NCBI Taxonomy" id="112090"/>
    <lineage>
        <taxon>Eukaryota</taxon>
        <taxon>Sar</taxon>
        <taxon>Stramenopiles</taxon>
        <taxon>Oomycota</taxon>
        <taxon>Saprolegniomycetes</taxon>
        <taxon>Saprolegniales</taxon>
        <taxon>Verrucalvaceae</taxon>
        <taxon>Aphanomyces</taxon>
    </lineage>
</organism>
<feature type="region of interest" description="Disordered" evidence="8">
    <location>
        <begin position="151"/>
        <end position="189"/>
    </location>
</feature>
<name>W4GFE3_APHAT</name>
<dbReference type="GO" id="GO:0003676">
    <property type="term" value="F:nucleic acid binding"/>
    <property type="evidence" value="ECO:0007669"/>
    <property type="project" value="InterPro"/>
</dbReference>
<evidence type="ECO:0000256" key="1">
    <source>
        <dbReference type="ARBA" id="ARBA00018517"/>
    </source>
</evidence>
<comment type="catalytic activity">
    <reaction evidence="3">
        <text>a 5'-end (N(2),N(7)-dimethyl 5'-triphosphoguanosine)-ribonucleoside in snoRNA + S-adenosyl-L-methionine = a 5'-end (N(2),N(2),N(7)-trimethyl 5'-triphosphoguanosine)-ribonucleoside in snoRNA + S-adenosyl-L-homocysteine + H(+)</text>
        <dbReference type="Rhea" id="RHEA:78507"/>
        <dbReference type="Rhea" id="RHEA-COMP:19088"/>
        <dbReference type="Rhea" id="RHEA-COMP:19090"/>
        <dbReference type="ChEBI" id="CHEBI:15378"/>
        <dbReference type="ChEBI" id="CHEBI:57856"/>
        <dbReference type="ChEBI" id="CHEBI:59789"/>
        <dbReference type="ChEBI" id="CHEBI:167623"/>
        <dbReference type="ChEBI" id="CHEBI:172880"/>
    </reaction>
    <physiologicalReaction direction="left-to-right" evidence="3">
        <dbReference type="Rhea" id="RHEA:78508"/>
    </physiologicalReaction>
</comment>
<dbReference type="EMBL" id="KI913132">
    <property type="protein sequence ID" value="ETV77673.1"/>
    <property type="molecule type" value="Genomic_DNA"/>
</dbReference>
<comment type="catalytic activity">
    <reaction evidence="6">
        <text>a 5'-end (N(7)-methyl 5'-triphosphoguanosine)-ribonucleoside in snRNA + S-adenosyl-L-methionine = a 5'-end (N(2),N(7)-dimethyl 5'-triphosphoguanosine)-ribonucleoside in snRNA + S-adenosyl-L-homocysteine + H(+)</text>
        <dbReference type="Rhea" id="RHEA:78471"/>
        <dbReference type="Rhea" id="RHEA-COMP:19085"/>
        <dbReference type="Rhea" id="RHEA-COMP:19087"/>
        <dbReference type="ChEBI" id="CHEBI:15378"/>
        <dbReference type="ChEBI" id="CHEBI:57856"/>
        <dbReference type="ChEBI" id="CHEBI:59789"/>
        <dbReference type="ChEBI" id="CHEBI:156461"/>
        <dbReference type="ChEBI" id="CHEBI:172880"/>
    </reaction>
    <physiologicalReaction direction="left-to-right" evidence="6">
        <dbReference type="Rhea" id="RHEA:78472"/>
    </physiologicalReaction>
</comment>
<dbReference type="Pfam" id="PF09445">
    <property type="entry name" value="Methyltransf_15"/>
    <property type="match status" value="1"/>
</dbReference>
<dbReference type="Gene3D" id="3.40.50.150">
    <property type="entry name" value="Vaccinia Virus protein VP39"/>
    <property type="match status" value="1"/>
</dbReference>
<feature type="compositionally biased region" description="Low complexity" evidence="8">
    <location>
        <begin position="105"/>
        <end position="118"/>
    </location>
</feature>
<evidence type="ECO:0000313" key="9">
    <source>
        <dbReference type="EMBL" id="ETV77673.1"/>
    </source>
</evidence>
<feature type="region of interest" description="Disordered" evidence="8">
    <location>
        <begin position="39"/>
        <end position="82"/>
    </location>
</feature>
<comment type="catalytic activity">
    <reaction evidence="4">
        <text>a 5'-end (N(7)-methyl 5'-triphosphoguanosine)-ribonucleoside in snoRNA + S-adenosyl-L-methionine = a 5'-end (N(2),N(7)-dimethyl 5'-triphosphoguanosine)-ribonucleoside in snoRNA + S-adenosyl-L-homocysteine + H(+)</text>
        <dbReference type="Rhea" id="RHEA:78475"/>
        <dbReference type="Rhea" id="RHEA-COMP:19086"/>
        <dbReference type="Rhea" id="RHEA-COMP:19088"/>
        <dbReference type="ChEBI" id="CHEBI:15378"/>
        <dbReference type="ChEBI" id="CHEBI:57856"/>
        <dbReference type="ChEBI" id="CHEBI:59789"/>
        <dbReference type="ChEBI" id="CHEBI:156461"/>
        <dbReference type="ChEBI" id="CHEBI:172880"/>
    </reaction>
    <physiologicalReaction direction="left-to-right" evidence="4">
        <dbReference type="Rhea" id="RHEA:78476"/>
    </physiologicalReaction>
</comment>
<comment type="similarity">
    <text evidence="2">Belongs to the methyltransferase superfamily. Trimethylguanosine synthase family.</text>
</comment>
<dbReference type="GeneID" id="20810559"/>
<evidence type="ECO:0000256" key="4">
    <source>
        <dbReference type="ARBA" id="ARBA00048740"/>
    </source>
</evidence>
<dbReference type="SUPFAM" id="SSF53335">
    <property type="entry name" value="S-adenosyl-L-methionine-dependent methyltransferases"/>
    <property type="match status" value="1"/>
</dbReference>
<feature type="region of interest" description="Disordered" evidence="8">
    <location>
        <begin position="105"/>
        <end position="127"/>
    </location>
</feature>
<dbReference type="GO" id="GO:0005634">
    <property type="term" value="C:nucleus"/>
    <property type="evidence" value="ECO:0007669"/>
    <property type="project" value="TreeGrafter"/>
</dbReference>
<proteinExistence type="inferred from homology"/>
<gene>
    <name evidence="9" type="ORF">H257_08563</name>
</gene>
<evidence type="ECO:0000256" key="2">
    <source>
        <dbReference type="ARBA" id="ARBA00025783"/>
    </source>
</evidence>
<sequence length="403" mass="44195">MVRTLIGRWNLLMSWADTLAREPSSTSIFGARRRALHISPATRPPMIRASPHASPRRLGTTSRNSPSLNPVQPPPSSTPEEDASKDILSMLSLLKLSAPVAVQDSVNKSTSNNDNSSPSHDDNQISDDEIDIRPLNATELSLWNSLKSSATPVASATSPVQTPTRPTPSTPVSKALLKKNKTTNDPNDKRDFLFGGLAPELRVQLQLDDVAQYSVTDMKTAARISHFLMTLPGLSPDSVVTDATACVGGNTASFCTFFRYVQAVEIDATRFQMLVHNLHAVMSYVNAQCFCANYVDVVECFGQDVVFVDPPWGGPEYRSRSTVDLFLGDTPLADVCERLVGRTQYVVIKVPENFDLDKLTRHVSGTVGYVASFRKMGLVVVDYRFVSPVHSDDQDLLASKFYS</sequence>
<evidence type="ECO:0000256" key="5">
    <source>
        <dbReference type="ARBA" id="ARBA00048763"/>
    </source>
</evidence>
<protein>
    <recommendedName>
        <fullName evidence="1">Trimethylguanosine synthase</fullName>
    </recommendedName>
    <alternativeName>
        <fullName evidence="7">Cap-specific guanine-N(2) methyltransferase</fullName>
    </alternativeName>
</protein>
<comment type="catalytic activity">
    <reaction evidence="5">
        <text>a 5'-end (N(2),N(7)-dimethyl 5'-triphosphoguanosine)-ribonucleoside in snRNA + S-adenosyl-L-methionine = a 5'-end (N(2),N(2),N(7)-trimethyl 5'-triphosphoguanosine)-ribonucleoside in snRNA + S-adenosyl-L-homocysteine + H(+)</text>
        <dbReference type="Rhea" id="RHEA:78479"/>
        <dbReference type="Rhea" id="RHEA-COMP:19087"/>
        <dbReference type="Rhea" id="RHEA-COMP:19089"/>
        <dbReference type="ChEBI" id="CHEBI:15378"/>
        <dbReference type="ChEBI" id="CHEBI:57856"/>
        <dbReference type="ChEBI" id="CHEBI:59789"/>
        <dbReference type="ChEBI" id="CHEBI:167623"/>
        <dbReference type="ChEBI" id="CHEBI:172880"/>
    </reaction>
    <physiologicalReaction direction="left-to-right" evidence="5">
        <dbReference type="Rhea" id="RHEA:78480"/>
    </physiologicalReaction>
</comment>